<evidence type="ECO:0000313" key="1">
    <source>
        <dbReference type="EMBL" id="RWS27288.1"/>
    </source>
</evidence>
<proteinExistence type="predicted"/>
<dbReference type="EMBL" id="NCKV01002128">
    <property type="protein sequence ID" value="RWS27288.1"/>
    <property type="molecule type" value="Genomic_DNA"/>
</dbReference>
<dbReference type="AlphaFoldDB" id="A0A443SIE9"/>
<accession>A0A443SIE9</accession>
<organism evidence="1 2">
    <name type="scientific">Leptotrombidium deliense</name>
    <dbReference type="NCBI Taxonomy" id="299467"/>
    <lineage>
        <taxon>Eukaryota</taxon>
        <taxon>Metazoa</taxon>
        <taxon>Ecdysozoa</taxon>
        <taxon>Arthropoda</taxon>
        <taxon>Chelicerata</taxon>
        <taxon>Arachnida</taxon>
        <taxon>Acari</taxon>
        <taxon>Acariformes</taxon>
        <taxon>Trombidiformes</taxon>
        <taxon>Prostigmata</taxon>
        <taxon>Anystina</taxon>
        <taxon>Parasitengona</taxon>
        <taxon>Trombiculoidea</taxon>
        <taxon>Trombiculidae</taxon>
        <taxon>Leptotrombidium</taxon>
    </lineage>
</organism>
<reference evidence="1 2" key="1">
    <citation type="journal article" date="2018" name="Gigascience">
        <title>Genomes of trombidid mites reveal novel predicted allergens and laterally-transferred genes associated with secondary metabolism.</title>
        <authorList>
            <person name="Dong X."/>
            <person name="Chaisiri K."/>
            <person name="Xia D."/>
            <person name="Armstrong S.D."/>
            <person name="Fang Y."/>
            <person name="Donnelly M.J."/>
            <person name="Kadowaki T."/>
            <person name="McGarry J.W."/>
            <person name="Darby A.C."/>
            <person name="Makepeace B.L."/>
        </authorList>
    </citation>
    <scope>NUCLEOTIDE SEQUENCE [LARGE SCALE GENOMIC DNA]</scope>
    <source>
        <strain evidence="1">UoL-UT</strain>
    </source>
</reference>
<dbReference type="VEuPathDB" id="VectorBase:LDEU004752"/>
<evidence type="ECO:0000313" key="2">
    <source>
        <dbReference type="Proteomes" id="UP000288716"/>
    </source>
</evidence>
<gene>
    <name evidence="1" type="ORF">B4U80_03270</name>
</gene>
<comment type="caution">
    <text evidence="1">The sequence shown here is derived from an EMBL/GenBank/DDBJ whole genome shotgun (WGS) entry which is preliminary data.</text>
</comment>
<name>A0A443SIE9_9ACAR</name>
<protein>
    <submittedName>
        <fullName evidence="1">Uncharacterized protein</fullName>
    </submittedName>
</protein>
<keyword evidence="2" id="KW-1185">Reference proteome</keyword>
<sequence>MRLFSSHPSRRISPFSVKHDSISAGIFRGPLFLF</sequence>
<dbReference type="Proteomes" id="UP000288716">
    <property type="component" value="Unassembled WGS sequence"/>
</dbReference>